<protein>
    <submittedName>
        <fullName evidence="1">Phosphate starvation-inducible protein PsiF</fullName>
    </submittedName>
</protein>
<evidence type="ECO:0000313" key="2">
    <source>
        <dbReference type="Proteomes" id="UP000250675"/>
    </source>
</evidence>
<dbReference type="Proteomes" id="UP000250675">
    <property type="component" value="Unassembled WGS sequence"/>
</dbReference>
<sequence length="32" mass="3420">MKITLLMTLLFGLIFISAVGAAEKRPLLSSKG</sequence>
<dbReference type="AlphaFoldDB" id="A0A2X3DD71"/>
<name>A0A2X3DD71_KLEPN</name>
<organism evidence="1 2">
    <name type="scientific">Klebsiella pneumoniae</name>
    <dbReference type="NCBI Taxonomy" id="573"/>
    <lineage>
        <taxon>Bacteria</taxon>
        <taxon>Pseudomonadati</taxon>
        <taxon>Pseudomonadota</taxon>
        <taxon>Gammaproteobacteria</taxon>
        <taxon>Enterobacterales</taxon>
        <taxon>Enterobacteriaceae</taxon>
        <taxon>Klebsiella/Raoultella group</taxon>
        <taxon>Klebsiella</taxon>
        <taxon>Klebsiella pneumoniae complex</taxon>
    </lineage>
</organism>
<accession>A0A2X3DD71</accession>
<evidence type="ECO:0000313" key="1">
    <source>
        <dbReference type="EMBL" id="SQC23077.1"/>
    </source>
</evidence>
<proteinExistence type="predicted"/>
<reference evidence="1 2" key="1">
    <citation type="submission" date="2018-06" db="EMBL/GenBank/DDBJ databases">
        <authorList>
            <consortium name="Pathogen Informatics"/>
            <person name="Doyle S."/>
        </authorList>
    </citation>
    <scope>NUCLEOTIDE SEQUENCE [LARGE SCALE GENOMIC DNA]</scope>
    <source>
        <strain evidence="1 2">NCTC9645</strain>
    </source>
</reference>
<dbReference type="EMBL" id="UASO01000004">
    <property type="protein sequence ID" value="SQC23077.1"/>
    <property type="molecule type" value="Genomic_DNA"/>
</dbReference>
<gene>
    <name evidence="1" type="primary">psiF_1</name>
    <name evidence="1" type="ORF">NCTC9645_03295</name>
</gene>